<dbReference type="RefSeq" id="WP_093888253.1">
    <property type="nucleotide sequence ID" value="NZ_FOQY01000011.1"/>
</dbReference>
<proteinExistence type="predicted"/>
<dbReference type="InterPro" id="IPR032856">
    <property type="entry name" value="GDE_N_bis"/>
</dbReference>
<organism evidence="3 4">
    <name type="scientific">Streptosporangium canum</name>
    <dbReference type="NCBI Taxonomy" id="324952"/>
    <lineage>
        <taxon>Bacteria</taxon>
        <taxon>Bacillati</taxon>
        <taxon>Actinomycetota</taxon>
        <taxon>Actinomycetes</taxon>
        <taxon>Streptosporangiales</taxon>
        <taxon>Streptosporangiaceae</taxon>
        <taxon>Streptosporangium</taxon>
    </lineage>
</organism>
<feature type="domain" description="Putative glycogen debranching enzyme N-terminal" evidence="1">
    <location>
        <begin position="20"/>
        <end position="199"/>
    </location>
</feature>
<dbReference type="SUPFAM" id="SSF48208">
    <property type="entry name" value="Six-hairpin glycosidases"/>
    <property type="match status" value="1"/>
</dbReference>
<dbReference type="EMBL" id="FOQY01000011">
    <property type="protein sequence ID" value="SFJ72255.1"/>
    <property type="molecule type" value="Genomic_DNA"/>
</dbReference>
<dbReference type="InterPro" id="IPR012341">
    <property type="entry name" value="6hp_glycosidase-like_sf"/>
</dbReference>
<evidence type="ECO:0000313" key="4">
    <source>
        <dbReference type="Proteomes" id="UP000199111"/>
    </source>
</evidence>
<dbReference type="GO" id="GO:0005975">
    <property type="term" value="P:carbohydrate metabolic process"/>
    <property type="evidence" value="ECO:0007669"/>
    <property type="project" value="InterPro"/>
</dbReference>
<name>A0A1I3TN36_9ACTN</name>
<sequence>MNGWTFEGQPGALGDTTVTLVEGGSFCVCARGGDIVPGGAQGVYHADTRLLSRWELRVDDAPVEALRVLTGEPYHATFVGRAGPRPGRAESSLLVIRDRYVGGGLREDLTLRNLSDEPAGCVVDIHVSSDVADLFEVKAGRVRYVPDVEMTPDRSGLLVFSASRSRGARVLGEPAPFAVPGMLIFRVVVPARGEWTVSLQVNPILEGEESPAWFSTHRPVEHAEPARRRADWARLSPSLSTPDRPLSQVLHRSREDLGALRLFEPDRPDEPPSIAAGAPWFMTLFGRDSLLTSWMALPLDQSLALGTVRRLARLQGRIDDPLTEEEPGKILHELRFGVQTGAPPHGGRAYYGSVDSTPLFVMLLGELRRWGVHGEAVEELMPNVDDALDWITRSADPFLFYRRKTDHGLLNQGWKDSFDGVNFADGTLARPPIALAEVQGYVYAAYTARAHFAHEAGDQGLETHWTDQATRIREAFNERFWLPERGYYAIGLDAGGRPIDSLASNMGHCLWTGIVDEDKADAVAAHLLSPEMFTGYGVRTLSSGMGAYNPMSYHNGSVWPHDNAIIAAGLMRYGFTEEAQRIAFGLLEAAEIFGWRLPELFCGFGRDEFAWPVPYPTSCSPQAWAAATPIQLVRSLLRFDPWVPRGQIWVAPVGLDNLRITGVPLAGARIDLEVADGDVSVTGVPAGITVHSEPRHPMRAALHQVS</sequence>
<dbReference type="InterPro" id="IPR008928">
    <property type="entry name" value="6-hairpin_glycosidase_sf"/>
</dbReference>
<evidence type="ECO:0000259" key="2">
    <source>
        <dbReference type="Pfam" id="PF22422"/>
    </source>
</evidence>
<dbReference type="Proteomes" id="UP000199111">
    <property type="component" value="Unassembled WGS sequence"/>
</dbReference>
<protein>
    <submittedName>
        <fullName evidence="3">Glycogen debranching enzyme (Alpha-1,6-glucosidase)</fullName>
    </submittedName>
</protein>
<gene>
    <name evidence="3" type="ORF">SAMN05216275_111211</name>
</gene>
<keyword evidence="4" id="KW-1185">Reference proteome</keyword>
<feature type="domain" description="Mannosylglycerate hydrolase MGH1-like glycoside hydrolase" evidence="2">
    <location>
        <begin position="431"/>
        <end position="588"/>
    </location>
</feature>
<dbReference type="InterPro" id="IPR054491">
    <property type="entry name" value="MGH1-like_GH"/>
</dbReference>
<evidence type="ECO:0000259" key="1">
    <source>
        <dbReference type="Pfam" id="PF14742"/>
    </source>
</evidence>
<dbReference type="AlphaFoldDB" id="A0A1I3TN36"/>
<dbReference type="Pfam" id="PF14742">
    <property type="entry name" value="GDE_N_bis"/>
    <property type="match status" value="1"/>
</dbReference>
<reference evidence="4" key="1">
    <citation type="submission" date="2016-10" db="EMBL/GenBank/DDBJ databases">
        <authorList>
            <person name="Varghese N."/>
            <person name="Submissions S."/>
        </authorList>
    </citation>
    <scope>NUCLEOTIDE SEQUENCE [LARGE SCALE GENOMIC DNA]</scope>
    <source>
        <strain evidence="4">CGMCC 4.2126</strain>
    </source>
</reference>
<accession>A0A1I3TN36</accession>
<dbReference type="Pfam" id="PF22422">
    <property type="entry name" value="MGH1-like_GH"/>
    <property type="match status" value="1"/>
</dbReference>
<dbReference type="GeneID" id="96299494"/>
<evidence type="ECO:0000313" key="3">
    <source>
        <dbReference type="EMBL" id="SFJ72255.1"/>
    </source>
</evidence>
<dbReference type="Gene3D" id="1.50.10.10">
    <property type="match status" value="1"/>
</dbReference>